<dbReference type="PROSITE" id="PS52016">
    <property type="entry name" value="TONB_DEPENDENT_REC_3"/>
    <property type="match status" value="1"/>
</dbReference>
<proteinExistence type="inferred from homology"/>
<feature type="region of interest" description="Disordered" evidence="13">
    <location>
        <begin position="24"/>
        <end position="74"/>
    </location>
</feature>
<dbReference type="SUPFAM" id="SSF56935">
    <property type="entry name" value="Porins"/>
    <property type="match status" value="1"/>
</dbReference>
<dbReference type="InterPro" id="IPR036942">
    <property type="entry name" value="Beta-barrel_TonB_sf"/>
</dbReference>
<organism evidence="16 17">
    <name type="scientific">Hyphomicrobium denitrificans (strain ATCC 51888 / DSM 1869 / NCIMB 11706 / TK 0415)</name>
    <dbReference type="NCBI Taxonomy" id="582899"/>
    <lineage>
        <taxon>Bacteria</taxon>
        <taxon>Pseudomonadati</taxon>
        <taxon>Pseudomonadota</taxon>
        <taxon>Alphaproteobacteria</taxon>
        <taxon>Hyphomicrobiales</taxon>
        <taxon>Hyphomicrobiaceae</taxon>
        <taxon>Hyphomicrobium</taxon>
    </lineage>
</organism>
<evidence type="ECO:0000256" key="11">
    <source>
        <dbReference type="ARBA" id="ARBA00023237"/>
    </source>
</evidence>
<reference evidence="17" key="1">
    <citation type="journal article" date="2011" name="J. Bacteriol.">
        <title>Genome sequences of eight morphologically diverse alphaproteobacteria.</title>
        <authorList>
            <consortium name="US DOE Joint Genome Institute"/>
            <person name="Brown P.J."/>
            <person name="Kysela D.T."/>
            <person name="Buechlein A."/>
            <person name="Hemmerich C."/>
            <person name="Brun Y.V."/>
        </authorList>
    </citation>
    <scope>NUCLEOTIDE SEQUENCE [LARGE SCALE GENOMIC DNA]</scope>
    <source>
        <strain evidence="17">ATCC 51888 / DSM 1869 / NCIB 11706 / TK 0415</strain>
    </source>
</reference>
<keyword evidence="8" id="KW-0406">Ion transport</keyword>
<evidence type="ECO:0000256" key="7">
    <source>
        <dbReference type="ARBA" id="ARBA00023004"/>
    </source>
</evidence>
<evidence type="ECO:0000256" key="12">
    <source>
        <dbReference type="PROSITE-ProRule" id="PRU01360"/>
    </source>
</evidence>
<dbReference type="GO" id="GO:0009279">
    <property type="term" value="C:cell outer membrane"/>
    <property type="evidence" value="ECO:0007669"/>
    <property type="project" value="UniProtKB-SubCell"/>
</dbReference>
<feature type="signal peptide" evidence="14">
    <location>
        <begin position="1"/>
        <end position="21"/>
    </location>
</feature>
<evidence type="ECO:0000256" key="8">
    <source>
        <dbReference type="ARBA" id="ARBA00023065"/>
    </source>
</evidence>
<keyword evidence="16" id="KW-0675">Receptor</keyword>
<dbReference type="InterPro" id="IPR039426">
    <property type="entry name" value="TonB-dep_rcpt-like"/>
</dbReference>
<dbReference type="PANTHER" id="PTHR32552">
    <property type="entry name" value="FERRICHROME IRON RECEPTOR-RELATED"/>
    <property type="match status" value="1"/>
</dbReference>
<keyword evidence="6 14" id="KW-0732">Signal</keyword>
<keyword evidence="3 12" id="KW-1134">Transmembrane beta strand</keyword>
<dbReference type="AlphaFoldDB" id="D8JYV2"/>
<evidence type="ECO:0000256" key="3">
    <source>
        <dbReference type="ARBA" id="ARBA00022452"/>
    </source>
</evidence>
<evidence type="ECO:0000313" key="16">
    <source>
        <dbReference type="EMBL" id="ADJ23554.1"/>
    </source>
</evidence>
<dbReference type="EMBL" id="CP002083">
    <property type="protein sequence ID" value="ADJ23554.1"/>
    <property type="molecule type" value="Genomic_DNA"/>
</dbReference>
<feature type="chain" id="PRO_5003116608" evidence="14">
    <location>
        <begin position="22"/>
        <end position="806"/>
    </location>
</feature>
<dbReference type="PANTHER" id="PTHR32552:SF89">
    <property type="entry name" value="CATECHOLATE SIDEROPHORE RECEPTOR FIU"/>
    <property type="match status" value="1"/>
</dbReference>
<evidence type="ECO:0000259" key="15">
    <source>
        <dbReference type="Pfam" id="PF00593"/>
    </source>
</evidence>
<evidence type="ECO:0000256" key="5">
    <source>
        <dbReference type="ARBA" id="ARBA00022692"/>
    </source>
</evidence>
<keyword evidence="4" id="KW-0410">Iron transport</keyword>
<evidence type="ECO:0000256" key="2">
    <source>
        <dbReference type="ARBA" id="ARBA00022448"/>
    </source>
</evidence>
<evidence type="ECO:0000256" key="14">
    <source>
        <dbReference type="SAM" id="SignalP"/>
    </source>
</evidence>
<dbReference type="InterPro" id="IPR000531">
    <property type="entry name" value="Beta-barrel_TonB"/>
</dbReference>
<dbReference type="STRING" id="582899.Hden_1751"/>
<dbReference type="RefSeq" id="WP_013215713.1">
    <property type="nucleotide sequence ID" value="NC_014313.1"/>
</dbReference>
<keyword evidence="5 12" id="KW-0812">Transmembrane</keyword>
<keyword evidence="10 12" id="KW-0472">Membrane</keyword>
<keyword evidence="17" id="KW-1185">Reference proteome</keyword>
<evidence type="ECO:0000256" key="4">
    <source>
        <dbReference type="ARBA" id="ARBA00022496"/>
    </source>
</evidence>
<dbReference type="Pfam" id="PF00593">
    <property type="entry name" value="TonB_dep_Rec_b-barrel"/>
    <property type="match status" value="1"/>
</dbReference>
<evidence type="ECO:0000313" key="17">
    <source>
        <dbReference type="Proteomes" id="UP000002033"/>
    </source>
</evidence>
<protein>
    <submittedName>
        <fullName evidence="16">TonB-dependent receptor</fullName>
    </submittedName>
</protein>
<evidence type="ECO:0000256" key="10">
    <source>
        <dbReference type="ARBA" id="ARBA00023136"/>
    </source>
</evidence>
<sequence length="806" mass="87508" precursor="true">MKKKQLALSGALLLVPIAALAQEANTGDAEQTLPPVTVLSDKKTEAPKRKVKKSSESKKAKSTPINVPEQSPGQDDLLAGNVHGLQLDSQGILAPSVTAQTVGGVIVSDPTLGRASSVSREGINILGGPAQTSFYQAASIIPSVNVESPDPFGLSATRNINIAGKGDFHLSRTINGLPIMGIVGGNDLYDLQNVSRLDVYRGPIPADRSLGISNASGVINQVLLGPQSTPSVFAEQSFGSWNFNKTFARVDTGLLSTGTELFISGSTASADKWSGSGDESRDNFAVGLSQRVTKDLKVDINAVYSKFEGNPYKALTYAQTQNLSQYYGLDYDKTFNPANKANYYKFNRVSSEDYAVFASVDYRLAEGQHIVFKPYYWNNDGEQWSGVGSGANGQLQIWRQQNDNLGGVLEYDGHFATGTDVVAGYWWQSLAPPPPPTDQRRFSISNTGALTFANWNTIAKIDNFVVNSPYVQLTQEFGTVSVTGGVRYMSLGAPEMRYYRTAGVPNGTLDEALSYPGLSEYSDAFVTARDYNEFLPNFGITNDFGGGWSANFSYGRNFGRPDWGPQASNYISNRTAFQNANIDLQDLVDNVRPEIADQFSAQLRYNNHGLTIVPGVFYALHDHKQVKINDPALNNLAYYVGTGSTTEYGAELQASYNFGDQLFAFASATVSSETFDGDTQTLSGGSPIKTKGNQLPNTPRAMFKAGVTYSWYDFAFTPVVRVIGDRYGDAQNKNKVSGYAVADFTVAYNIRQKLGLEEATLKFGVVNLFDKEYISQISPSDTDLSSDAQYYVGAPRTFIGTVAVKF</sequence>
<gene>
    <name evidence="16" type="ordered locus">Hden_1751</name>
</gene>
<keyword evidence="2 12" id="KW-0813">Transport</keyword>
<dbReference type="Gene3D" id="2.40.170.20">
    <property type="entry name" value="TonB-dependent receptor, beta-barrel domain"/>
    <property type="match status" value="1"/>
</dbReference>
<name>D8JYV2_HYPDA</name>
<keyword evidence="7" id="KW-0408">Iron</keyword>
<dbReference type="GO" id="GO:0015344">
    <property type="term" value="F:siderophore uptake transmembrane transporter activity"/>
    <property type="evidence" value="ECO:0007669"/>
    <property type="project" value="TreeGrafter"/>
</dbReference>
<feature type="compositionally biased region" description="Basic and acidic residues" evidence="13">
    <location>
        <begin position="40"/>
        <end position="59"/>
    </location>
</feature>
<dbReference type="eggNOG" id="COG4772">
    <property type="taxonomic scope" value="Bacteria"/>
</dbReference>
<comment type="similarity">
    <text evidence="12">Belongs to the TonB-dependent receptor family.</text>
</comment>
<dbReference type="Proteomes" id="UP000002033">
    <property type="component" value="Chromosome"/>
</dbReference>
<accession>D8JYV2</accession>
<evidence type="ECO:0000256" key="1">
    <source>
        <dbReference type="ARBA" id="ARBA00004571"/>
    </source>
</evidence>
<feature type="compositionally biased region" description="Polar residues" evidence="13">
    <location>
        <begin position="63"/>
        <end position="73"/>
    </location>
</feature>
<evidence type="ECO:0000256" key="13">
    <source>
        <dbReference type="SAM" id="MobiDB-lite"/>
    </source>
</evidence>
<dbReference type="KEGG" id="hdn:Hden_1751"/>
<evidence type="ECO:0000256" key="6">
    <source>
        <dbReference type="ARBA" id="ARBA00022729"/>
    </source>
</evidence>
<dbReference type="HOGENOM" id="CLU_021461_0_0_5"/>
<feature type="domain" description="TonB-dependent receptor-like beta-barrel" evidence="15">
    <location>
        <begin position="310"/>
        <end position="768"/>
    </location>
</feature>
<comment type="subcellular location">
    <subcellularLocation>
        <location evidence="1 12">Cell outer membrane</location>
        <topology evidence="1 12">Multi-pass membrane protein</topology>
    </subcellularLocation>
</comment>
<evidence type="ECO:0000256" key="9">
    <source>
        <dbReference type="ARBA" id="ARBA00023077"/>
    </source>
</evidence>
<keyword evidence="11 12" id="KW-0998">Cell outer membrane</keyword>
<keyword evidence="9" id="KW-0798">TonB box</keyword>